<keyword evidence="3" id="KW-0238">DNA-binding</keyword>
<protein>
    <submittedName>
        <fullName evidence="6">DUF4102 domain-containing protein</fullName>
    </submittedName>
</protein>
<comment type="caution">
    <text evidence="6">The sequence shown here is derived from an EMBL/GenBank/DDBJ whole genome shotgun (WGS) entry which is preliminary data.</text>
</comment>
<proteinExistence type="inferred from homology"/>
<dbReference type="InterPro" id="IPR010998">
    <property type="entry name" value="Integrase_recombinase_N"/>
</dbReference>
<gene>
    <name evidence="6" type="ORF">DVS81_19865</name>
</gene>
<dbReference type="GO" id="GO:0003677">
    <property type="term" value="F:DNA binding"/>
    <property type="evidence" value="ECO:0007669"/>
    <property type="project" value="UniProtKB-KW"/>
</dbReference>
<evidence type="ECO:0000259" key="4">
    <source>
        <dbReference type="Pfam" id="PF13356"/>
    </source>
</evidence>
<dbReference type="PANTHER" id="PTHR30629:SF2">
    <property type="entry name" value="PROPHAGE INTEGRASE INTS-RELATED"/>
    <property type="match status" value="1"/>
</dbReference>
<keyword evidence="2" id="KW-0229">DNA integration</keyword>
<accession>A0A369XJ51</accession>
<dbReference type="PANTHER" id="PTHR30629">
    <property type="entry name" value="PROPHAGE INTEGRASE"/>
    <property type="match status" value="1"/>
</dbReference>
<dbReference type="Gene3D" id="1.10.150.130">
    <property type="match status" value="1"/>
</dbReference>
<feature type="domain" description="Integrase DNA-binding" evidence="4">
    <location>
        <begin position="3"/>
        <end position="86"/>
    </location>
</feature>
<dbReference type="InterPro" id="IPR050808">
    <property type="entry name" value="Phage_Integrase"/>
</dbReference>
<dbReference type="GO" id="GO:0015074">
    <property type="term" value="P:DNA integration"/>
    <property type="evidence" value="ECO:0007669"/>
    <property type="project" value="UniProtKB-KW"/>
</dbReference>
<feature type="non-terminal residue" evidence="6">
    <location>
        <position position="277"/>
    </location>
</feature>
<evidence type="ECO:0000256" key="3">
    <source>
        <dbReference type="ARBA" id="ARBA00023125"/>
    </source>
</evidence>
<comment type="similarity">
    <text evidence="1">Belongs to the 'phage' integrase family.</text>
</comment>
<evidence type="ECO:0000256" key="1">
    <source>
        <dbReference type="ARBA" id="ARBA00008857"/>
    </source>
</evidence>
<dbReference type="Pfam" id="PF13356">
    <property type="entry name" value="Arm-DNA-bind_3"/>
    <property type="match status" value="1"/>
</dbReference>
<dbReference type="Proteomes" id="UP000253831">
    <property type="component" value="Unassembled WGS sequence"/>
</dbReference>
<dbReference type="Pfam" id="PF22022">
    <property type="entry name" value="Phage_int_M"/>
    <property type="match status" value="1"/>
</dbReference>
<feature type="domain" description="Phage integrase central" evidence="5">
    <location>
        <begin position="131"/>
        <end position="222"/>
    </location>
</feature>
<dbReference type="AlphaFoldDB" id="A0A369XJ51"/>
<evidence type="ECO:0000259" key="5">
    <source>
        <dbReference type="Pfam" id="PF22022"/>
    </source>
</evidence>
<dbReference type="InterPro" id="IPR038488">
    <property type="entry name" value="Integrase_DNA-bd_sf"/>
</dbReference>
<reference evidence="6 7" key="1">
    <citation type="submission" date="2018-05" db="EMBL/GenBank/DDBJ databases">
        <title>Integrated omic analyses show evidence that a Ca. Accumulibacter phosphatis strain performs denitrification under micro-aerobic conditions.</title>
        <authorList>
            <person name="Camejo P.Y."/>
            <person name="Katherine M.D."/>
            <person name="Daniel N.R."/>
        </authorList>
    </citation>
    <scope>NUCLEOTIDE SEQUENCE [LARGE SCALE GENOMIC DNA]</scope>
    <source>
        <strain evidence="6">UW-LDO-IC</strain>
    </source>
</reference>
<name>A0A369XJ51_9PROT</name>
<sequence>MALTDTKLKSIKPGDKAYQESDGGGLFVEVMPGGSKVWRIRYRLAGKQEKLTLGEYPAYSLAEARQWRESCVTLAQRGLSPMALKRGDKIPDDTLPEVKALATAFLKKWCLQTVARVKAQEVETKEAGTVEAFAWRWFAEVAEPANSTPRNIKRVLEKDVLPAIGVKQIDDVTVDDVLKITDAIKARGADQMALQTRNVLKRLFAYAIARQKMTFNPAAAVEAKFIASARSREVALSSDEVGRLLRAIYQSSMKRAHKLALHLLILCMVRKGELIEA</sequence>
<dbReference type="InterPro" id="IPR011010">
    <property type="entry name" value="DNA_brk_join_enz"/>
</dbReference>
<dbReference type="SUPFAM" id="SSF56349">
    <property type="entry name" value="DNA breaking-rejoining enzymes"/>
    <property type="match status" value="1"/>
</dbReference>
<dbReference type="Gene3D" id="3.30.160.390">
    <property type="entry name" value="Integrase, DNA-binding domain"/>
    <property type="match status" value="1"/>
</dbReference>
<evidence type="ECO:0000256" key="2">
    <source>
        <dbReference type="ARBA" id="ARBA00022908"/>
    </source>
</evidence>
<dbReference type="InterPro" id="IPR025166">
    <property type="entry name" value="Integrase_DNA_bind_dom"/>
</dbReference>
<dbReference type="InterPro" id="IPR053876">
    <property type="entry name" value="Phage_int_M"/>
</dbReference>
<organism evidence="6 7">
    <name type="scientific">Candidatus Accumulibacter meliphilus</name>
    <dbReference type="NCBI Taxonomy" id="2211374"/>
    <lineage>
        <taxon>Bacteria</taxon>
        <taxon>Pseudomonadati</taxon>
        <taxon>Pseudomonadota</taxon>
        <taxon>Betaproteobacteria</taxon>
        <taxon>Candidatus Accumulibacter</taxon>
    </lineage>
</organism>
<evidence type="ECO:0000313" key="6">
    <source>
        <dbReference type="EMBL" id="RDE48842.1"/>
    </source>
</evidence>
<evidence type="ECO:0000313" key="7">
    <source>
        <dbReference type="Proteomes" id="UP000253831"/>
    </source>
</evidence>
<dbReference type="EMBL" id="QPGA01000078">
    <property type="protein sequence ID" value="RDE48842.1"/>
    <property type="molecule type" value="Genomic_DNA"/>
</dbReference>